<keyword evidence="1" id="KW-0732">Signal</keyword>
<dbReference type="PANTHER" id="PTHR43405">
    <property type="entry name" value="GLYCOSYL HYDROLASE DIGH"/>
    <property type="match status" value="1"/>
</dbReference>
<dbReference type="KEGG" id="arf:AR1Y2_1131"/>
<feature type="domain" description="Glycosyl hydrolase-like 10" evidence="2">
    <location>
        <begin position="107"/>
        <end position="388"/>
    </location>
</feature>
<dbReference type="Pfam" id="PF02638">
    <property type="entry name" value="GHL10"/>
    <property type="match status" value="1"/>
</dbReference>
<reference evidence="3 4" key="1">
    <citation type="submission" date="2019-05" db="EMBL/GenBank/DDBJ databases">
        <title>Complete genome sequencing of Anaerostipes rhamnosivorans.</title>
        <authorList>
            <person name="Bui T.P.N."/>
            <person name="de Vos W.M."/>
        </authorList>
    </citation>
    <scope>NUCLEOTIDE SEQUENCE [LARGE SCALE GENOMIC DNA]</scope>
    <source>
        <strain evidence="3 4">1y2</strain>
    </source>
</reference>
<proteinExistence type="predicted"/>
<evidence type="ECO:0000256" key="1">
    <source>
        <dbReference type="ARBA" id="ARBA00022729"/>
    </source>
</evidence>
<evidence type="ECO:0000313" key="3">
    <source>
        <dbReference type="EMBL" id="QCP34585.1"/>
    </source>
</evidence>
<evidence type="ECO:0000259" key="2">
    <source>
        <dbReference type="Pfam" id="PF02638"/>
    </source>
</evidence>
<dbReference type="InterPro" id="IPR003790">
    <property type="entry name" value="GHL10"/>
</dbReference>
<dbReference type="AlphaFoldDB" id="A0A4P8ICZ0"/>
<keyword evidence="3" id="KW-0378">Hydrolase</keyword>
<dbReference type="InterPro" id="IPR052177">
    <property type="entry name" value="Divisome_Glycosyl_Hydrolase"/>
</dbReference>
<accession>A0A4P8ICZ0</accession>
<dbReference type="GO" id="GO:0016787">
    <property type="term" value="F:hydrolase activity"/>
    <property type="evidence" value="ECO:0007669"/>
    <property type="project" value="UniProtKB-KW"/>
</dbReference>
<sequence>MREAYMGREGSQNMNETRVRLLRLTAWLVASAMFVSLSSEAVVRAAQRRNQVAKVQPKTTVTETARQAKKTTVSGEYKAFWFSFYDYDEYRDAYKKNNAANFKKYFTKVVNRGKSLGMNRVIVQVRPFGDAIYKSKYFPWSKYISGKQGRSPGYDPLKIMVSVAHQKGMAIEAWVNPYRVTKGSTNYNKLSKNNPARKWHAKKSTRRNVLSYGGNLYYNPSKKAVQNLIVNGAKEIVQKYDVDGIHMDDYFYPSFTKKNVKKAFDAKEYNKSSYKKKKKSIYTYRRAQVNNLVKRMKKTIKKVDPNVTYGISPAGNIDNLTSKYSYYVDIYKWLNSTAYVDYICPQVYWGFKHPTAAFDKVTRRWVKAAKKKKVKLYIGIGVYRAGHNVGQNRAERKEWKSDTKVLKKQVQYARKYKVDGFAFFDYQDLKSKASRKAVNQLKTVLK</sequence>
<organism evidence="3 4">
    <name type="scientific">Anaerostipes rhamnosivorans</name>
    <dbReference type="NCBI Taxonomy" id="1229621"/>
    <lineage>
        <taxon>Bacteria</taxon>
        <taxon>Bacillati</taxon>
        <taxon>Bacillota</taxon>
        <taxon>Clostridia</taxon>
        <taxon>Lachnospirales</taxon>
        <taxon>Lachnospiraceae</taxon>
        <taxon>Anaerostipes</taxon>
    </lineage>
</organism>
<dbReference type="EMBL" id="CP040058">
    <property type="protein sequence ID" value="QCP34585.1"/>
    <property type="molecule type" value="Genomic_DNA"/>
</dbReference>
<dbReference type="PANTHER" id="PTHR43405:SF1">
    <property type="entry name" value="GLYCOSYL HYDROLASE DIGH"/>
    <property type="match status" value="1"/>
</dbReference>
<name>A0A4P8ICZ0_9FIRM</name>
<evidence type="ECO:0000313" key="4">
    <source>
        <dbReference type="Proteomes" id="UP000298653"/>
    </source>
</evidence>
<dbReference type="Gene3D" id="3.20.20.80">
    <property type="entry name" value="Glycosidases"/>
    <property type="match status" value="1"/>
</dbReference>
<dbReference type="InterPro" id="IPR017853">
    <property type="entry name" value="GH"/>
</dbReference>
<dbReference type="SUPFAM" id="SSF51445">
    <property type="entry name" value="(Trans)glycosidases"/>
    <property type="match status" value="1"/>
</dbReference>
<gene>
    <name evidence="3" type="ORF">AR1Y2_1131</name>
</gene>
<keyword evidence="4" id="KW-1185">Reference proteome</keyword>
<dbReference type="Proteomes" id="UP000298653">
    <property type="component" value="Chromosome"/>
</dbReference>
<protein>
    <submittedName>
        <fullName evidence="3">Putative glycoside hydrolase</fullName>
    </submittedName>
</protein>